<dbReference type="AlphaFoldDB" id="A0AA40KIQ7"/>
<sequence length="125" mass="14039">MNSGLSKWKASRFKLLLEVYATPSHQSRDPSQPIANFRCISVAPEEARFSGLPPLKSLSVIKYSHVDLDEMAELFERAKQPEAARNETTSATNARPFPSGHTSRGKQCNEQKMAFEPKKRIAYEA</sequence>
<feature type="region of interest" description="Disordered" evidence="1">
    <location>
        <begin position="79"/>
        <end position="125"/>
    </location>
</feature>
<gene>
    <name evidence="2" type="ORF">K0M31_010165</name>
</gene>
<evidence type="ECO:0000256" key="1">
    <source>
        <dbReference type="SAM" id="MobiDB-lite"/>
    </source>
</evidence>
<proteinExistence type="predicted"/>
<protein>
    <submittedName>
        <fullName evidence="2">Uncharacterized protein</fullName>
    </submittedName>
</protein>
<keyword evidence="3" id="KW-1185">Reference proteome</keyword>
<reference evidence="2" key="1">
    <citation type="submission" date="2021-10" db="EMBL/GenBank/DDBJ databases">
        <title>Melipona bicolor Genome sequencing and assembly.</title>
        <authorList>
            <person name="Araujo N.S."/>
            <person name="Arias M.C."/>
        </authorList>
    </citation>
    <scope>NUCLEOTIDE SEQUENCE</scope>
    <source>
        <strain evidence="2">USP_2M_L1-L4_2017</strain>
        <tissue evidence="2">Whole body</tissue>
    </source>
</reference>
<comment type="caution">
    <text evidence="2">The sequence shown here is derived from an EMBL/GenBank/DDBJ whole genome shotgun (WGS) entry which is preliminary data.</text>
</comment>
<dbReference type="Proteomes" id="UP001177670">
    <property type="component" value="Unassembled WGS sequence"/>
</dbReference>
<feature type="compositionally biased region" description="Basic and acidic residues" evidence="1">
    <location>
        <begin position="107"/>
        <end position="125"/>
    </location>
</feature>
<organism evidence="2 3">
    <name type="scientific">Melipona bicolor</name>
    <dbReference type="NCBI Taxonomy" id="60889"/>
    <lineage>
        <taxon>Eukaryota</taxon>
        <taxon>Metazoa</taxon>
        <taxon>Ecdysozoa</taxon>
        <taxon>Arthropoda</taxon>
        <taxon>Hexapoda</taxon>
        <taxon>Insecta</taxon>
        <taxon>Pterygota</taxon>
        <taxon>Neoptera</taxon>
        <taxon>Endopterygota</taxon>
        <taxon>Hymenoptera</taxon>
        <taxon>Apocrita</taxon>
        <taxon>Aculeata</taxon>
        <taxon>Apoidea</taxon>
        <taxon>Anthophila</taxon>
        <taxon>Apidae</taxon>
        <taxon>Melipona</taxon>
    </lineage>
</organism>
<name>A0AA40KIQ7_9HYME</name>
<accession>A0AA40KIQ7</accession>
<evidence type="ECO:0000313" key="2">
    <source>
        <dbReference type="EMBL" id="KAK1121855.1"/>
    </source>
</evidence>
<evidence type="ECO:0000313" key="3">
    <source>
        <dbReference type="Proteomes" id="UP001177670"/>
    </source>
</evidence>
<dbReference type="EMBL" id="JAHYIQ010000025">
    <property type="protein sequence ID" value="KAK1121855.1"/>
    <property type="molecule type" value="Genomic_DNA"/>
</dbReference>